<keyword evidence="5" id="KW-0804">Transcription</keyword>
<keyword evidence="2" id="KW-0902">Two-component regulatory system</keyword>
<dbReference type="InterPro" id="IPR000792">
    <property type="entry name" value="Tscrpt_reg_LuxR_C"/>
</dbReference>
<name>A0A0A3YU08_9GAMM</name>
<feature type="domain" description="HTH luxR-type" evidence="7">
    <location>
        <begin position="145"/>
        <end position="210"/>
    </location>
</feature>
<keyword evidence="1 6" id="KW-0597">Phosphoprotein</keyword>
<dbReference type="PANTHER" id="PTHR43214">
    <property type="entry name" value="TWO-COMPONENT RESPONSE REGULATOR"/>
    <property type="match status" value="1"/>
</dbReference>
<dbReference type="SMART" id="SM00448">
    <property type="entry name" value="REC"/>
    <property type="match status" value="1"/>
</dbReference>
<dbReference type="PROSITE" id="PS50110">
    <property type="entry name" value="RESPONSE_REGULATORY"/>
    <property type="match status" value="1"/>
</dbReference>
<dbReference type="Gene3D" id="3.40.50.2300">
    <property type="match status" value="1"/>
</dbReference>
<keyword evidence="10" id="KW-1185">Reference proteome</keyword>
<dbReference type="EMBL" id="JRUQ01000051">
    <property type="protein sequence ID" value="KGT90322.1"/>
    <property type="molecule type" value="Genomic_DNA"/>
</dbReference>
<protein>
    <submittedName>
        <fullName evidence="9">LuxR family transcriptional regulator</fullName>
    </submittedName>
</protein>
<evidence type="ECO:0000313" key="10">
    <source>
        <dbReference type="Proteomes" id="UP000030351"/>
    </source>
</evidence>
<evidence type="ECO:0000256" key="4">
    <source>
        <dbReference type="ARBA" id="ARBA00023125"/>
    </source>
</evidence>
<dbReference type="SMART" id="SM00421">
    <property type="entry name" value="HTH_LUXR"/>
    <property type="match status" value="1"/>
</dbReference>
<evidence type="ECO:0000256" key="5">
    <source>
        <dbReference type="ARBA" id="ARBA00023163"/>
    </source>
</evidence>
<evidence type="ECO:0000256" key="1">
    <source>
        <dbReference type="ARBA" id="ARBA00022553"/>
    </source>
</evidence>
<dbReference type="SUPFAM" id="SSF46894">
    <property type="entry name" value="C-terminal effector domain of the bipartite response regulators"/>
    <property type="match status" value="1"/>
</dbReference>
<accession>A0A0A3YU08</accession>
<keyword evidence="3" id="KW-0805">Transcription regulation</keyword>
<evidence type="ECO:0000256" key="6">
    <source>
        <dbReference type="PROSITE-ProRule" id="PRU00169"/>
    </source>
</evidence>
<evidence type="ECO:0000256" key="3">
    <source>
        <dbReference type="ARBA" id="ARBA00023015"/>
    </source>
</evidence>
<evidence type="ECO:0000256" key="2">
    <source>
        <dbReference type="ARBA" id="ARBA00023012"/>
    </source>
</evidence>
<comment type="caution">
    <text evidence="9">The sequence shown here is derived from an EMBL/GenBank/DDBJ whole genome shotgun (WGS) entry which is preliminary data.</text>
</comment>
<organism evidence="9 10">
    <name type="scientific">Erwinia typographi</name>
    <dbReference type="NCBI Taxonomy" id="371042"/>
    <lineage>
        <taxon>Bacteria</taxon>
        <taxon>Pseudomonadati</taxon>
        <taxon>Pseudomonadota</taxon>
        <taxon>Gammaproteobacteria</taxon>
        <taxon>Enterobacterales</taxon>
        <taxon>Erwiniaceae</taxon>
        <taxon>Erwinia</taxon>
    </lineage>
</organism>
<dbReference type="CDD" id="cd06170">
    <property type="entry name" value="LuxR_C_like"/>
    <property type="match status" value="1"/>
</dbReference>
<dbReference type="AlphaFoldDB" id="A0A0A3YU08"/>
<dbReference type="PRINTS" id="PR00038">
    <property type="entry name" value="HTHLUXR"/>
</dbReference>
<dbReference type="InterPro" id="IPR001789">
    <property type="entry name" value="Sig_transdc_resp-reg_receiver"/>
</dbReference>
<evidence type="ECO:0000259" key="8">
    <source>
        <dbReference type="PROSITE" id="PS50110"/>
    </source>
</evidence>
<dbReference type="eggNOG" id="COG2197">
    <property type="taxonomic scope" value="Bacteria"/>
</dbReference>
<dbReference type="InterPro" id="IPR058245">
    <property type="entry name" value="NreC/VraR/RcsB-like_REC"/>
</dbReference>
<dbReference type="GO" id="GO:0003677">
    <property type="term" value="F:DNA binding"/>
    <property type="evidence" value="ECO:0007669"/>
    <property type="project" value="UniProtKB-KW"/>
</dbReference>
<dbReference type="OrthoDB" id="9796655at2"/>
<dbReference type="InterPro" id="IPR016032">
    <property type="entry name" value="Sig_transdc_resp-reg_C-effctor"/>
</dbReference>
<gene>
    <name evidence="9" type="ORF">NG99_18160</name>
</gene>
<dbReference type="CDD" id="cd17535">
    <property type="entry name" value="REC_NarL-like"/>
    <property type="match status" value="1"/>
</dbReference>
<feature type="modified residue" description="4-aspartylphosphate" evidence="6">
    <location>
        <position position="57"/>
    </location>
</feature>
<dbReference type="Pfam" id="PF00072">
    <property type="entry name" value="Response_reg"/>
    <property type="match status" value="1"/>
</dbReference>
<dbReference type="GO" id="GO:0006355">
    <property type="term" value="P:regulation of DNA-templated transcription"/>
    <property type="evidence" value="ECO:0007669"/>
    <property type="project" value="InterPro"/>
</dbReference>
<dbReference type="Pfam" id="PF00196">
    <property type="entry name" value="GerE"/>
    <property type="match status" value="1"/>
</dbReference>
<sequence>MSEVIKLVIADDHALMREGLKQIFSLDDGIDVVGEAGDGSQVLERLRLGGLDLLLLDISMPGISGEDLINRIHSQYPDLPILVLSMFNEPQIARRVLNCGALGYITKDKNPDALLAAIRCVAKGSRYIDHDLAQEIVFAEYQNGSRALHETLTTRERQILLMLAHGETINAIADGLSISNKTVSTYKSRMMEKMHFTSNADIVKYAISHHLVQ</sequence>
<evidence type="ECO:0000313" key="9">
    <source>
        <dbReference type="EMBL" id="KGT90322.1"/>
    </source>
</evidence>
<dbReference type="PROSITE" id="PS50043">
    <property type="entry name" value="HTH_LUXR_2"/>
    <property type="match status" value="1"/>
</dbReference>
<proteinExistence type="predicted"/>
<dbReference type="GO" id="GO:0000160">
    <property type="term" value="P:phosphorelay signal transduction system"/>
    <property type="evidence" value="ECO:0007669"/>
    <property type="project" value="InterPro"/>
</dbReference>
<reference evidence="9 10" key="1">
    <citation type="submission" date="2014-10" db="EMBL/GenBank/DDBJ databases">
        <title>Genome sequence of Erwinia typographi M043b.</title>
        <authorList>
            <person name="Chan K.-G."/>
            <person name="Tan W.-S."/>
        </authorList>
    </citation>
    <scope>NUCLEOTIDE SEQUENCE [LARGE SCALE GENOMIC DNA]</scope>
    <source>
        <strain evidence="9 10">M043b</strain>
    </source>
</reference>
<dbReference type="InterPro" id="IPR039420">
    <property type="entry name" value="WalR-like"/>
</dbReference>
<keyword evidence="4" id="KW-0238">DNA-binding</keyword>
<dbReference type="SUPFAM" id="SSF52172">
    <property type="entry name" value="CheY-like"/>
    <property type="match status" value="1"/>
</dbReference>
<dbReference type="STRING" id="371042.NG99_18160"/>
<dbReference type="RefSeq" id="WP_034895998.1">
    <property type="nucleotide sequence ID" value="NZ_JRUQ01000051.1"/>
</dbReference>
<dbReference type="InterPro" id="IPR011006">
    <property type="entry name" value="CheY-like_superfamily"/>
</dbReference>
<evidence type="ECO:0000259" key="7">
    <source>
        <dbReference type="PROSITE" id="PS50043"/>
    </source>
</evidence>
<dbReference type="PANTHER" id="PTHR43214:SF41">
    <property type="entry name" value="NITRATE_NITRITE RESPONSE REGULATOR PROTEIN NARP"/>
    <property type="match status" value="1"/>
</dbReference>
<feature type="domain" description="Response regulatory" evidence="8">
    <location>
        <begin position="6"/>
        <end position="122"/>
    </location>
</feature>
<dbReference type="Proteomes" id="UP000030351">
    <property type="component" value="Unassembled WGS sequence"/>
</dbReference>